<dbReference type="InterPro" id="IPR016181">
    <property type="entry name" value="Acyl_CoA_acyltransferase"/>
</dbReference>
<dbReference type="EMBL" id="LYPA01000051">
    <property type="protein sequence ID" value="OBR65872.1"/>
    <property type="molecule type" value="Genomic_DNA"/>
</dbReference>
<name>A0A1A5YJT5_9BACL</name>
<dbReference type="Proteomes" id="UP000092024">
    <property type="component" value="Unassembled WGS sequence"/>
</dbReference>
<dbReference type="Gene3D" id="3.40.630.30">
    <property type="match status" value="1"/>
</dbReference>
<dbReference type="InterPro" id="IPR000182">
    <property type="entry name" value="GNAT_dom"/>
</dbReference>
<reference evidence="2 3" key="1">
    <citation type="submission" date="2016-05" db="EMBL/GenBank/DDBJ databases">
        <title>Paenibacillus oryzae. sp. nov., isolated from the rice root.</title>
        <authorList>
            <person name="Zhang J."/>
            <person name="Zhang X."/>
        </authorList>
    </citation>
    <scope>NUCLEOTIDE SEQUENCE [LARGE SCALE GENOMIC DNA]</scope>
    <source>
        <strain evidence="2 3">1DrF-4</strain>
    </source>
</reference>
<proteinExistence type="predicted"/>
<accession>A0A1A5YJT5</accession>
<sequence length="83" mass="9459">MESQGIKQWDDIYPSMAVVEEDFRNECIYVAKTDGEVAGVVSFDDLGYKEYEAIGWKSKSTKHAILHRLSVRPRYQGGALLNF</sequence>
<dbReference type="GO" id="GO:0016747">
    <property type="term" value="F:acyltransferase activity, transferring groups other than amino-acyl groups"/>
    <property type="evidence" value="ECO:0007669"/>
    <property type="project" value="InterPro"/>
</dbReference>
<organism evidence="2 3">
    <name type="scientific">Paenibacillus oryzae</name>
    <dbReference type="NCBI Taxonomy" id="1844972"/>
    <lineage>
        <taxon>Bacteria</taxon>
        <taxon>Bacillati</taxon>
        <taxon>Bacillota</taxon>
        <taxon>Bacilli</taxon>
        <taxon>Bacillales</taxon>
        <taxon>Paenibacillaceae</taxon>
        <taxon>Paenibacillus</taxon>
    </lineage>
</organism>
<gene>
    <name evidence="2" type="ORF">A7K91_18025</name>
</gene>
<evidence type="ECO:0000259" key="1">
    <source>
        <dbReference type="Pfam" id="PF00583"/>
    </source>
</evidence>
<keyword evidence="3" id="KW-1185">Reference proteome</keyword>
<dbReference type="CDD" id="cd04301">
    <property type="entry name" value="NAT_SF"/>
    <property type="match status" value="1"/>
</dbReference>
<feature type="domain" description="N-acetyltransferase" evidence="1">
    <location>
        <begin position="16"/>
        <end position="77"/>
    </location>
</feature>
<protein>
    <recommendedName>
        <fullName evidence="1">N-acetyltransferase domain-containing protein</fullName>
    </recommendedName>
</protein>
<dbReference type="AlphaFoldDB" id="A0A1A5YJT5"/>
<dbReference type="Pfam" id="PF00583">
    <property type="entry name" value="Acetyltransf_1"/>
    <property type="match status" value="1"/>
</dbReference>
<dbReference type="STRING" id="1844972.A7K91_18025"/>
<evidence type="ECO:0000313" key="3">
    <source>
        <dbReference type="Proteomes" id="UP000092024"/>
    </source>
</evidence>
<evidence type="ECO:0000313" key="2">
    <source>
        <dbReference type="EMBL" id="OBR65872.1"/>
    </source>
</evidence>
<comment type="caution">
    <text evidence="2">The sequence shown here is derived from an EMBL/GenBank/DDBJ whole genome shotgun (WGS) entry which is preliminary data.</text>
</comment>
<dbReference type="SUPFAM" id="SSF55729">
    <property type="entry name" value="Acyl-CoA N-acyltransferases (Nat)"/>
    <property type="match status" value="1"/>
</dbReference>